<protein>
    <submittedName>
        <fullName evidence="2">Glyoxalase</fullName>
    </submittedName>
</protein>
<dbReference type="PANTHER" id="PTHR46142">
    <property type="match status" value="1"/>
</dbReference>
<proteinExistence type="predicted"/>
<gene>
    <name evidence="2" type="ORF">CYJ10_32090</name>
</gene>
<dbReference type="AlphaFoldDB" id="A0A2N5C2L5"/>
<sequence>MKLTGMNHFTVLTANLQSSVHFYAEVLGLSVGPRPALAFDGAWLYCEDAAVVHLVARKTAASTSGVLDHMAFSATDLGGFQKRLRSFGIPFVLSQQIDTGIWQIFLHDPDGAKIELDFAPTEVPPAE</sequence>
<dbReference type="Pfam" id="PF00903">
    <property type="entry name" value="Glyoxalase"/>
    <property type="match status" value="1"/>
</dbReference>
<evidence type="ECO:0000313" key="2">
    <source>
        <dbReference type="EMBL" id="PLP96453.1"/>
    </source>
</evidence>
<dbReference type="OrthoDB" id="8562712at2"/>
<dbReference type="Gene3D" id="3.10.180.10">
    <property type="entry name" value="2,3-Dihydroxybiphenyl 1,2-Dioxygenase, domain 1"/>
    <property type="match status" value="1"/>
</dbReference>
<dbReference type="InterPro" id="IPR004360">
    <property type="entry name" value="Glyas_Fos-R_dOase_dom"/>
</dbReference>
<dbReference type="SUPFAM" id="SSF54593">
    <property type="entry name" value="Glyoxalase/Bleomycin resistance protein/Dihydroxybiphenyl dioxygenase"/>
    <property type="match status" value="1"/>
</dbReference>
<dbReference type="EMBL" id="PJRP01000027">
    <property type="protein sequence ID" value="PLP96453.1"/>
    <property type="molecule type" value="Genomic_DNA"/>
</dbReference>
<dbReference type="RefSeq" id="WP_101685480.1">
    <property type="nucleotide sequence ID" value="NZ_PJRP01000027.1"/>
</dbReference>
<feature type="domain" description="VOC" evidence="1">
    <location>
        <begin position="5"/>
        <end position="119"/>
    </location>
</feature>
<name>A0A2N5C2L5_9BURK</name>
<organism evidence="2 3">
    <name type="scientific">Cupriavidus pauculus</name>
    <dbReference type="NCBI Taxonomy" id="82633"/>
    <lineage>
        <taxon>Bacteria</taxon>
        <taxon>Pseudomonadati</taxon>
        <taxon>Pseudomonadota</taxon>
        <taxon>Betaproteobacteria</taxon>
        <taxon>Burkholderiales</taxon>
        <taxon>Burkholderiaceae</taxon>
        <taxon>Cupriavidus</taxon>
    </lineage>
</organism>
<reference evidence="2 3" key="1">
    <citation type="submission" date="2017-12" db="EMBL/GenBank/DDBJ databases">
        <title>Genome sequence of the active heterotrophic nitrifier-denitrifier, Cupriavidus pauculus UM1.</title>
        <authorList>
            <person name="Putonti C."/>
            <person name="Castignetti D."/>
        </authorList>
    </citation>
    <scope>NUCLEOTIDE SEQUENCE [LARGE SCALE GENOMIC DNA]</scope>
    <source>
        <strain evidence="2 3">UM1</strain>
    </source>
</reference>
<dbReference type="InterPro" id="IPR029068">
    <property type="entry name" value="Glyas_Bleomycin-R_OHBP_Dase"/>
</dbReference>
<dbReference type="Proteomes" id="UP000234341">
    <property type="component" value="Unassembled WGS sequence"/>
</dbReference>
<evidence type="ECO:0000313" key="3">
    <source>
        <dbReference type="Proteomes" id="UP000234341"/>
    </source>
</evidence>
<dbReference type="PANTHER" id="PTHR46142:SF3">
    <property type="entry name" value="F18B13.24 PROTEIN"/>
    <property type="match status" value="1"/>
</dbReference>
<dbReference type="PROSITE" id="PS51819">
    <property type="entry name" value="VOC"/>
    <property type="match status" value="1"/>
</dbReference>
<accession>A0A2N5C2L5</accession>
<comment type="caution">
    <text evidence="2">The sequence shown here is derived from an EMBL/GenBank/DDBJ whole genome shotgun (WGS) entry which is preliminary data.</text>
</comment>
<dbReference type="InterPro" id="IPR037523">
    <property type="entry name" value="VOC_core"/>
</dbReference>
<evidence type="ECO:0000259" key="1">
    <source>
        <dbReference type="PROSITE" id="PS51819"/>
    </source>
</evidence>